<organism evidence="2 3">
    <name type="scientific">Periconia macrospinosa</name>
    <dbReference type="NCBI Taxonomy" id="97972"/>
    <lineage>
        <taxon>Eukaryota</taxon>
        <taxon>Fungi</taxon>
        <taxon>Dikarya</taxon>
        <taxon>Ascomycota</taxon>
        <taxon>Pezizomycotina</taxon>
        <taxon>Dothideomycetes</taxon>
        <taxon>Pleosporomycetidae</taxon>
        <taxon>Pleosporales</taxon>
        <taxon>Massarineae</taxon>
        <taxon>Periconiaceae</taxon>
        <taxon>Periconia</taxon>
    </lineage>
</organism>
<proteinExistence type="predicted"/>
<feature type="region of interest" description="Disordered" evidence="1">
    <location>
        <begin position="1"/>
        <end position="31"/>
    </location>
</feature>
<evidence type="ECO:0000256" key="1">
    <source>
        <dbReference type="SAM" id="MobiDB-lite"/>
    </source>
</evidence>
<gene>
    <name evidence="2" type="ORF">DM02DRAFT_615855</name>
</gene>
<dbReference type="EMBL" id="KZ805415">
    <property type="protein sequence ID" value="PVH98350.1"/>
    <property type="molecule type" value="Genomic_DNA"/>
</dbReference>
<dbReference type="Proteomes" id="UP000244855">
    <property type="component" value="Unassembled WGS sequence"/>
</dbReference>
<evidence type="ECO:0000313" key="2">
    <source>
        <dbReference type="EMBL" id="PVH98350.1"/>
    </source>
</evidence>
<evidence type="ECO:0000313" key="3">
    <source>
        <dbReference type="Proteomes" id="UP000244855"/>
    </source>
</evidence>
<protein>
    <recommendedName>
        <fullName evidence="4">MFS general substrate transporter</fullName>
    </recommendedName>
</protein>
<name>A0A2V1DJQ2_9PLEO</name>
<sequence>MDTLKRCEEESPLLRAHPENSPIRGRSSSRDLDVIEEEQSVVEEEDAPTISTSRGVLIVGSVGFLIFLQGTPFTILTSIASFDFLLYFSHLLFHSRFVLSIQMYSFSSAYV</sequence>
<reference evidence="2 3" key="1">
    <citation type="journal article" date="2018" name="Sci. Rep.">
        <title>Comparative genomics provides insights into the lifestyle and reveals functional heterogeneity of dark septate endophytic fungi.</title>
        <authorList>
            <person name="Knapp D.G."/>
            <person name="Nemeth J.B."/>
            <person name="Barry K."/>
            <person name="Hainaut M."/>
            <person name="Henrissat B."/>
            <person name="Johnson J."/>
            <person name="Kuo A."/>
            <person name="Lim J.H.P."/>
            <person name="Lipzen A."/>
            <person name="Nolan M."/>
            <person name="Ohm R.A."/>
            <person name="Tamas L."/>
            <person name="Grigoriev I.V."/>
            <person name="Spatafora J.W."/>
            <person name="Nagy L.G."/>
            <person name="Kovacs G.M."/>
        </authorList>
    </citation>
    <scope>NUCLEOTIDE SEQUENCE [LARGE SCALE GENOMIC DNA]</scope>
    <source>
        <strain evidence="2 3">DSE2036</strain>
    </source>
</reference>
<evidence type="ECO:0008006" key="4">
    <source>
        <dbReference type="Google" id="ProtNLM"/>
    </source>
</evidence>
<keyword evidence="3" id="KW-1185">Reference proteome</keyword>
<accession>A0A2V1DJQ2</accession>
<dbReference type="AlphaFoldDB" id="A0A2V1DJQ2"/>